<keyword evidence="6" id="KW-1185">Reference proteome</keyword>
<evidence type="ECO:0000256" key="3">
    <source>
        <dbReference type="ARBA" id="ARBA00022840"/>
    </source>
</evidence>
<dbReference type="AlphaFoldDB" id="A0A8J2ZCF0"/>
<name>A0A8J2ZCF0_9PROT</name>
<evidence type="ECO:0000313" key="6">
    <source>
        <dbReference type="Proteomes" id="UP000597507"/>
    </source>
</evidence>
<dbReference type="InterPro" id="IPR014729">
    <property type="entry name" value="Rossmann-like_a/b/a_fold"/>
</dbReference>
<dbReference type="SUPFAM" id="SSF52402">
    <property type="entry name" value="Adenine nucleotide alpha hydrolases-like"/>
    <property type="match status" value="2"/>
</dbReference>
<accession>A0A8J2ZCF0</accession>
<feature type="domain" description="UspA" evidence="4">
    <location>
        <begin position="138"/>
        <end position="283"/>
    </location>
</feature>
<dbReference type="PANTHER" id="PTHR46268">
    <property type="entry name" value="STRESS RESPONSE PROTEIN NHAX"/>
    <property type="match status" value="1"/>
</dbReference>
<keyword evidence="2" id="KW-0547">Nucleotide-binding</keyword>
<dbReference type="GO" id="GO:0005524">
    <property type="term" value="F:ATP binding"/>
    <property type="evidence" value="ECO:0007669"/>
    <property type="project" value="UniProtKB-KW"/>
</dbReference>
<comment type="similarity">
    <text evidence="1">Belongs to the universal stress protein A family.</text>
</comment>
<proteinExistence type="inferred from homology"/>
<dbReference type="InterPro" id="IPR006015">
    <property type="entry name" value="Universal_stress_UspA"/>
</dbReference>
<sequence length="290" mass="30204">MRLICATDLSARSDRAVRRAAMLARARGAELLLLHVVDDDQPARLVEAALREAAELLRAQVAGLAELNGLPTQVLVQTGDAFDAILRAAQAQGADLVVLGTPRRGLLRNMVVGTTAERVVRGGCCPVLMVNLLPTGPYRRILAAVDLSDASARALRAAAALGLFAGGAKLTVLHAFALPGKGGLALGDAPQEAIEEHRQVTAEQAEAELARFLAGIGVDLGPAAPRLAVEEGRPATVVKQAVRRLRAELVLAGTGRHGVLHRVLLGSVAAELVAELDCDLLIAPPPEPPA</sequence>
<organism evidence="5 6">
    <name type="scientific">Caldovatus sediminis</name>
    <dbReference type="NCBI Taxonomy" id="2041189"/>
    <lineage>
        <taxon>Bacteria</taxon>
        <taxon>Pseudomonadati</taxon>
        <taxon>Pseudomonadota</taxon>
        <taxon>Alphaproteobacteria</taxon>
        <taxon>Acetobacterales</taxon>
        <taxon>Roseomonadaceae</taxon>
        <taxon>Caldovatus</taxon>
    </lineage>
</organism>
<reference evidence="5 6" key="1">
    <citation type="journal article" date="2014" name="Int. J. Syst. Evol. Microbiol.">
        <title>Complete genome sequence of Corynebacterium casei LMG S-19264T (=DSM 44701T), isolated from a smear-ripened cheese.</title>
        <authorList>
            <consortium name="US DOE Joint Genome Institute (JGI-PGF)"/>
            <person name="Walter F."/>
            <person name="Albersmeier A."/>
            <person name="Kalinowski J."/>
            <person name="Ruckert C."/>
        </authorList>
    </citation>
    <scope>NUCLEOTIDE SEQUENCE [LARGE SCALE GENOMIC DNA]</scope>
    <source>
        <strain evidence="5 6">CGMCC 1.16330</strain>
    </source>
</reference>
<evidence type="ECO:0000256" key="2">
    <source>
        <dbReference type="ARBA" id="ARBA00022741"/>
    </source>
</evidence>
<keyword evidence="3" id="KW-0067">ATP-binding</keyword>
<dbReference type="Pfam" id="PF00582">
    <property type="entry name" value="Usp"/>
    <property type="match status" value="2"/>
</dbReference>
<evidence type="ECO:0000256" key="1">
    <source>
        <dbReference type="ARBA" id="ARBA00008791"/>
    </source>
</evidence>
<gene>
    <name evidence="5" type="ORF">GCM10010964_29990</name>
</gene>
<dbReference type="Proteomes" id="UP000597507">
    <property type="component" value="Unassembled WGS sequence"/>
</dbReference>
<dbReference type="CDD" id="cd00293">
    <property type="entry name" value="USP-like"/>
    <property type="match status" value="2"/>
</dbReference>
<dbReference type="PRINTS" id="PR01438">
    <property type="entry name" value="UNVRSLSTRESS"/>
</dbReference>
<protein>
    <recommendedName>
        <fullName evidence="4">UspA domain-containing protein</fullName>
    </recommendedName>
</protein>
<dbReference type="PANTHER" id="PTHR46268:SF27">
    <property type="entry name" value="UNIVERSAL STRESS PROTEIN RV2623"/>
    <property type="match status" value="1"/>
</dbReference>
<feature type="domain" description="UspA" evidence="4">
    <location>
        <begin position="2"/>
        <end position="130"/>
    </location>
</feature>
<evidence type="ECO:0000259" key="4">
    <source>
        <dbReference type="Pfam" id="PF00582"/>
    </source>
</evidence>
<evidence type="ECO:0000313" key="5">
    <source>
        <dbReference type="EMBL" id="GGG40384.1"/>
    </source>
</evidence>
<comment type="caution">
    <text evidence="5">The sequence shown here is derived from an EMBL/GenBank/DDBJ whole genome shotgun (WGS) entry which is preliminary data.</text>
</comment>
<dbReference type="Gene3D" id="3.40.50.620">
    <property type="entry name" value="HUPs"/>
    <property type="match status" value="2"/>
</dbReference>
<dbReference type="RefSeq" id="WP_188901624.1">
    <property type="nucleotide sequence ID" value="NZ_BMKS01000009.1"/>
</dbReference>
<dbReference type="EMBL" id="BMKS01000009">
    <property type="protein sequence ID" value="GGG40384.1"/>
    <property type="molecule type" value="Genomic_DNA"/>
</dbReference>
<dbReference type="InterPro" id="IPR006016">
    <property type="entry name" value="UspA"/>
</dbReference>